<comment type="similarity">
    <text evidence="3">Belongs to the Nudix hydrolase family.</text>
</comment>
<reference evidence="5 6" key="1">
    <citation type="journal article" date="2019" name="Int. J. Syst. Evol. Microbiol.">
        <title>Thermogemmatispora aurantia sp. nov. and Thermogemmatispora argillosa sp. nov., within the class Ktedonobacteria, and emended description of the genus Thermogemmatispora.</title>
        <authorList>
            <person name="Zheng Y."/>
            <person name="Wang C.M."/>
            <person name="Sakai Y."/>
            <person name="Abe K."/>
            <person name="Yokota A."/>
            <person name="Yabe S."/>
        </authorList>
    </citation>
    <scope>NUCLEOTIDE SEQUENCE [LARGE SCALE GENOMIC DNA]</scope>
    <source>
        <strain evidence="5 6">A1-2</strain>
    </source>
</reference>
<dbReference type="InterPro" id="IPR020084">
    <property type="entry name" value="NUDIX_hydrolase_CS"/>
</dbReference>
<dbReference type="AlphaFoldDB" id="A0A5J4KB71"/>
<gene>
    <name evidence="5" type="ORF">KTAU_44580</name>
</gene>
<evidence type="ECO:0000256" key="1">
    <source>
        <dbReference type="ARBA" id="ARBA00001946"/>
    </source>
</evidence>
<dbReference type="PANTHER" id="PTHR43046:SF14">
    <property type="entry name" value="MUTT_NUDIX FAMILY PROTEIN"/>
    <property type="match status" value="1"/>
</dbReference>
<comment type="caution">
    <text evidence="5">The sequence shown here is derived from an EMBL/GenBank/DDBJ whole genome shotgun (WGS) entry which is preliminary data.</text>
</comment>
<dbReference type="InterPro" id="IPR020476">
    <property type="entry name" value="Nudix_hydrolase"/>
</dbReference>
<sequence length="158" mass="17528">MQNAEIGAEALAGGSARFRVGVFALIFDDEGRVLLVHRNDIDWWNLPGGGMELGETVDEAVQREVREETGLEVVVERLVGVYSKPQKQEVVLTFRCRVVGGALTPTEEARDCRYFPPQDLPANTLPKHRQRIEDALLNQAEAVLRAQRSSTAEDQGLT</sequence>
<keyword evidence="6" id="KW-1185">Reference proteome</keyword>
<dbReference type="Pfam" id="PF00293">
    <property type="entry name" value="NUDIX"/>
    <property type="match status" value="1"/>
</dbReference>
<dbReference type="Proteomes" id="UP000334820">
    <property type="component" value="Unassembled WGS sequence"/>
</dbReference>
<dbReference type="Gene3D" id="3.90.79.10">
    <property type="entry name" value="Nucleoside Triphosphate Pyrophosphohydrolase"/>
    <property type="match status" value="1"/>
</dbReference>
<dbReference type="PROSITE" id="PS00893">
    <property type="entry name" value="NUDIX_BOX"/>
    <property type="match status" value="1"/>
</dbReference>
<feature type="domain" description="Nudix hydrolase" evidence="4">
    <location>
        <begin position="17"/>
        <end position="138"/>
    </location>
</feature>
<dbReference type="PROSITE" id="PS51462">
    <property type="entry name" value="NUDIX"/>
    <property type="match status" value="1"/>
</dbReference>
<comment type="cofactor">
    <cofactor evidence="1">
        <name>Mg(2+)</name>
        <dbReference type="ChEBI" id="CHEBI:18420"/>
    </cofactor>
</comment>
<keyword evidence="2 3" id="KW-0378">Hydrolase</keyword>
<dbReference type="InterPro" id="IPR015797">
    <property type="entry name" value="NUDIX_hydrolase-like_dom_sf"/>
</dbReference>
<accession>A0A5J4KB71</accession>
<evidence type="ECO:0000256" key="3">
    <source>
        <dbReference type="RuleBase" id="RU003476"/>
    </source>
</evidence>
<dbReference type="RefSeq" id="WP_151730256.1">
    <property type="nucleotide sequence ID" value="NZ_BKZV01000011.1"/>
</dbReference>
<dbReference type="InterPro" id="IPR000086">
    <property type="entry name" value="NUDIX_hydrolase_dom"/>
</dbReference>
<organism evidence="5 6">
    <name type="scientific">Thermogemmatispora aurantia</name>
    <dbReference type="NCBI Taxonomy" id="2045279"/>
    <lineage>
        <taxon>Bacteria</taxon>
        <taxon>Bacillati</taxon>
        <taxon>Chloroflexota</taxon>
        <taxon>Ktedonobacteria</taxon>
        <taxon>Thermogemmatisporales</taxon>
        <taxon>Thermogemmatisporaceae</taxon>
        <taxon>Thermogemmatispora</taxon>
    </lineage>
</organism>
<dbReference type="EMBL" id="BKZV01000011">
    <property type="protein sequence ID" value="GER85824.1"/>
    <property type="molecule type" value="Genomic_DNA"/>
</dbReference>
<evidence type="ECO:0000259" key="4">
    <source>
        <dbReference type="PROSITE" id="PS51462"/>
    </source>
</evidence>
<name>A0A5J4KB71_9CHLR</name>
<proteinExistence type="inferred from homology"/>
<protein>
    <submittedName>
        <fullName evidence="5">NUDIX hydrolase</fullName>
    </submittedName>
</protein>
<evidence type="ECO:0000313" key="6">
    <source>
        <dbReference type="Proteomes" id="UP000334820"/>
    </source>
</evidence>
<dbReference type="PRINTS" id="PR00502">
    <property type="entry name" value="NUDIXFAMILY"/>
</dbReference>
<evidence type="ECO:0000313" key="5">
    <source>
        <dbReference type="EMBL" id="GER85824.1"/>
    </source>
</evidence>
<dbReference type="GO" id="GO:0016787">
    <property type="term" value="F:hydrolase activity"/>
    <property type="evidence" value="ECO:0007669"/>
    <property type="project" value="UniProtKB-KW"/>
</dbReference>
<evidence type="ECO:0000256" key="2">
    <source>
        <dbReference type="ARBA" id="ARBA00022801"/>
    </source>
</evidence>
<dbReference type="SUPFAM" id="SSF55811">
    <property type="entry name" value="Nudix"/>
    <property type="match status" value="1"/>
</dbReference>
<dbReference type="PANTHER" id="PTHR43046">
    <property type="entry name" value="GDP-MANNOSE MANNOSYL HYDROLASE"/>
    <property type="match status" value="1"/>
</dbReference>